<dbReference type="SMART" id="SM00239">
    <property type="entry name" value="C2"/>
    <property type="match status" value="2"/>
</dbReference>
<dbReference type="GO" id="GO:0031267">
    <property type="term" value="F:small GTPase binding"/>
    <property type="evidence" value="ECO:0007669"/>
    <property type="project" value="InterPro"/>
</dbReference>
<dbReference type="GO" id="GO:0048167">
    <property type="term" value="P:regulation of synaptic plasticity"/>
    <property type="evidence" value="ECO:0007669"/>
    <property type="project" value="TreeGrafter"/>
</dbReference>
<dbReference type="EMBL" id="NIVC01000089">
    <property type="protein sequence ID" value="PAA91363.1"/>
    <property type="molecule type" value="Genomic_DNA"/>
</dbReference>
<keyword evidence="6" id="KW-1185">Reference proteome</keyword>
<feature type="compositionally biased region" description="Gly residues" evidence="3">
    <location>
        <begin position="210"/>
        <end position="220"/>
    </location>
</feature>
<evidence type="ECO:0000313" key="5">
    <source>
        <dbReference type="EMBL" id="PAA91363.1"/>
    </source>
</evidence>
<proteinExistence type="predicted"/>
<feature type="region of interest" description="Disordered" evidence="3">
    <location>
        <begin position="178"/>
        <end position="324"/>
    </location>
</feature>
<evidence type="ECO:0000256" key="1">
    <source>
        <dbReference type="ARBA" id="ARBA00023018"/>
    </source>
</evidence>
<dbReference type="PANTHER" id="PTHR12157:SF21">
    <property type="entry name" value="RAB3 INTERACTING MOLECULE, ISOFORM F"/>
    <property type="match status" value="1"/>
</dbReference>
<dbReference type="Pfam" id="PF00168">
    <property type="entry name" value="C2"/>
    <property type="match status" value="2"/>
</dbReference>
<dbReference type="Gene3D" id="2.60.40.150">
    <property type="entry name" value="C2 domain"/>
    <property type="match status" value="2"/>
</dbReference>
<keyword evidence="1" id="KW-0770">Synapse</keyword>
<accession>A0A267GZA1</accession>
<evidence type="ECO:0000259" key="4">
    <source>
        <dbReference type="PROSITE" id="PS50004"/>
    </source>
</evidence>
<dbReference type="GO" id="GO:0042734">
    <property type="term" value="C:presynaptic membrane"/>
    <property type="evidence" value="ECO:0007669"/>
    <property type="project" value="TreeGrafter"/>
</dbReference>
<reference evidence="5 6" key="1">
    <citation type="submission" date="2017-06" db="EMBL/GenBank/DDBJ databases">
        <title>A platform for efficient transgenesis in Macrostomum lignano, a flatworm model organism for stem cell research.</title>
        <authorList>
            <person name="Berezikov E."/>
        </authorList>
    </citation>
    <scope>NUCLEOTIDE SEQUENCE [LARGE SCALE GENOMIC DNA]</scope>
    <source>
        <strain evidence="5">DV1</strain>
        <tissue evidence="5">Whole organism</tissue>
    </source>
</reference>
<dbReference type="CDD" id="cd04028">
    <property type="entry name" value="C2B_RIM1alpha"/>
    <property type="match status" value="1"/>
</dbReference>
<dbReference type="GO" id="GO:0042391">
    <property type="term" value="P:regulation of membrane potential"/>
    <property type="evidence" value="ECO:0007669"/>
    <property type="project" value="TreeGrafter"/>
</dbReference>
<feature type="domain" description="C2" evidence="4">
    <location>
        <begin position="23"/>
        <end position="147"/>
    </location>
</feature>
<feature type="region of interest" description="Disordered" evidence="3">
    <location>
        <begin position="360"/>
        <end position="408"/>
    </location>
</feature>
<dbReference type="PROSITE" id="PS50004">
    <property type="entry name" value="C2"/>
    <property type="match status" value="2"/>
</dbReference>
<dbReference type="AlphaFoldDB" id="A0A267GZA1"/>
<dbReference type="GO" id="GO:0044325">
    <property type="term" value="F:transmembrane transporter binding"/>
    <property type="evidence" value="ECO:0007669"/>
    <property type="project" value="TreeGrafter"/>
</dbReference>
<feature type="compositionally biased region" description="Low complexity" evidence="3">
    <location>
        <begin position="254"/>
        <end position="274"/>
    </location>
</feature>
<comment type="caution">
    <text evidence="5">The sequence shown here is derived from an EMBL/GenBank/DDBJ whole genome shotgun (WGS) entry which is preliminary data.</text>
</comment>
<dbReference type="InterPro" id="IPR039032">
    <property type="entry name" value="Rim-like"/>
</dbReference>
<protein>
    <recommendedName>
        <fullName evidence="4">C2 domain-containing protein</fullName>
    </recommendedName>
</protein>
<dbReference type="GO" id="GO:0050806">
    <property type="term" value="P:positive regulation of synaptic transmission"/>
    <property type="evidence" value="ECO:0007669"/>
    <property type="project" value="TreeGrafter"/>
</dbReference>
<gene>
    <name evidence="5" type="ORF">BOX15_Mlig023558g2</name>
</gene>
<dbReference type="GO" id="GO:0048788">
    <property type="term" value="C:cytoskeleton of presynaptic active zone"/>
    <property type="evidence" value="ECO:0007669"/>
    <property type="project" value="TreeGrafter"/>
</dbReference>
<dbReference type="InterPro" id="IPR000008">
    <property type="entry name" value="C2_dom"/>
</dbReference>
<dbReference type="OrthoDB" id="420032at2759"/>
<dbReference type="GO" id="GO:0048791">
    <property type="term" value="P:calcium ion-regulated exocytosis of neurotransmitter"/>
    <property type="evidence" value="ECO:0007669"/>
    <property type="project" value="TreeGrafter"/>
</dbReference>
<dbReference type="InterPro" id="IPR035892">
    <property type="entry name" value="C2_domain_sf"/>
</dbReference>
<name>A0A267GZA1_9PLAT</name>
<evidence type="ECO:0000313" key="6">
    <source>
        <dbReference type="Proteomes" id="UP000215902"/>
    </source>
</evidence>
<dbReference type="SUPFAM" id="SSF49562">
    <property type="entry name" value="C2 domain (Calcium/lipid-binding domain, CaLB)"/>
    <property type="match status" value="2"/>
</dbReference>
<sequence>MRITRTASQDMAGAASPIPRFSSAGRIQLQLWFDPLVCQLTCCLMSAFGLAPSAPDGAPPSAFAVLGLVPEIDQKRKSKVVPFSFDPQWNQLFTFAPVTEEIVARGSLQIEVIDSDDRNGKQLIGETTLNLIECDLNNEPAWYSLTSQCESDAPTPTFSNDFVDSYRYEQRSRAMIGFDPTGRTLSPTSDFGGVNSRKRQLPILPQQHLVGGGVSRGGYGRSSSYSLDRSASPAASECVTGRPRHRRQSDEFQADQPQPRYPYAYQQHPQYQQQQHRRRPGAGPDFEEGGSDVSENSDAASELSKLSVVSTQSERPRMMRGGAAAAHAAAASATASRSSAMSAAAGATGRKISAHGDAAAASSASASGRSRRSSSGHRFSTLFPSLGRKSNSTNNLQERRHKTSIRSEEVLPMHMVAAGGPAGDVGSYGAVGPDPMASGVSRSGRSLGGGSREGSFTSLDPAALTEFVDGLGPGQLVGRQVLGAPCLGEIQLSLYNRKGHLEVEVIRARGLYAKKGAKLLPAPYVKVYLLEGRNCVEKQKTTVTRRTLDPLYQQQLIFLEEFRGKILQVTVWGDCGRIDRKAFMGVCQILLDDLDLSNIVIGWYKLYPTSSLAHNHQRRSSNASSVDTVSVAASLPPR</sequence>
<comment type="subcellular location">
    <subcellularLocation>
        <location evidence="2">Synapse</location>
    </subcellularLocation>
</comment>
<evidence type="ECO:0000256" key="3">
    <source>
        <dbReference type="SAM" id="MobiDB-lite"/>
    </source>
</evidence>
<dbReference type="Proteomes" id="UP000215902">
    <property type="component" value="Unassembled WGS sequence"/>
</dbReference>
<organism evidence="5 6">
    <name type="scientific">Macrostomum lignano</name>
    <dbReference type="NCBI Taxonomy" id="282301"/>
    <lineage>
        <taxon>Eukaryota</taxon>
        <taxon>Metazoa</taxon>
        <taxon>Spiralia</taxon>
        <taxon>Lophotrochozoa</taxon>
        <taxon>Platyhelminthes</taxon>
        <taxon>Rhabditophora</taxon>
        <taxon>Macrostomorpha</taxon>
        <taxon>Macrostomida</taxon>
        <taxon>Macrostomidae</taxon>
        <taxon>Macrostomum</taxon>
    </lineage>
</organism>
<feature type="domain" description="C2" evidence="4">
    <location>
        <begin position="486"/>
        <end position="604"/>
    </location>
</feature>
<dbReference type="PANTHER" id="PTHR12157">
    <property type="entry name" value="REGULATING SYNAPTIC MEMBRANE EXOCYTOSIS PROTEIN"/>
    <property type="match status" value="1"/>
</dbReference>
<dbReference type="STRING" id="282301.A0A267GZA1"/>
<evidence type="ECO:0000256" key="2">
    <source>
        <dbReference type="ARBA" id="ARBA00034103"/>
    </source>
</evidence>
<dbReference type="FunFam" id="2.60.40.150:FF:000001">
    <property type="entry name" value="Regulating synaptic membrane exocytosis 3, isoform CRA_a"/>
    <property type="match status" value="1"/>
</dbReference>